<keyword evidence="2" id="KW-0274">FAD</keyword>
<name>A0A1H9SCN5_9PSEU</name>
<evidence type="ECO:0000256" key="1">
    <source>
        <dbReference type="ARBA" id="ARBA00022630"/>
    </source>
</evidence>
<evidence type="ECO:0000313" key="5">
    <source>
        <dbReference type="EMBL" id="SER82737.1"/>
    </source>
</evidence>
<dbReference type="RefSeq" id="WP_089921206.1">
    <property type="nucleotide sequence ID" value="NZ_FOFV01000012.1"/>
</dbReference>
<sequence length="271" mass="28491">MMFTLSAEQTDFASVLHDFLKAGGTDLASLGVDQVTDPVDLVVLFEEVGHHAVAGPLVETLAVVPALIGSSGGSSCSVAFPPLLPHAPEADRYLLVDGDTLREATPITELDSVDPTRRLVELTPGPVIATDAPTGRAFDLGVLTTSAQLLGLGRALLEMTTEHAKARTQFGTPIGRFQAVKHHLANVLIGLELARPLVFGAAVTMSARDVSAAKVATSDAAWQAARVALQVHGAIGYTAEHGLGRFLLQTRALRTAWGSPSMHRARVLEAL</sequence>
<dbReference type="PANTHER" id="PTHR43884">
    <property type="entry name" value="ACYL-COA DEHYDROGENASE"/>
    <property type="match status" value="1"/>
</dbReference>
<accession>A0A1H9SCN5</accession>
<evidence type="ECO:0000313" key="6">
    <source>
        <dbReference type="Proteomes" id="UP000199503"/>
    </source>
</evidence>
<protein>
    <recommendedName>
        <fullName evidence="4">Acyl-CoA dehydrogenase/oxidase C-terminal domain-containing protein</fullName>
    </recommendedName>
</protein>
<dbReference type="Gene3D" id="1.20.140.10">
    <property type="entry name" value="Butyryl-CoA Dehydrogenase, subunit A, domain 3"/>
    <property type="match status" value="1"/>
</dbReference>
<dbReference type="InterPro" id="IPR009075">
    <property type="entry name" value="AcylCo_DH/oxidase_C"/>
</dbReference>
<feature type="domain" description="Acyl-CoA dehydrogenase/oxidase C-terminal" evidence="4">
    <location>
        <begin position="137"/>
        <end position="270"/>
    </location>
</feature>
<dbReference type="Proteomes" id="UP000199503">
    <property type="component" value="Unassembled WGS sequence"/>
</dbReference>
<evidence type="ECO:0000256" key="2">
    <source>
        <dbReference type="ARBA" id="ARBA00022827"/>
    </source>
</evidence>
<dbReference type="AlphaFoldDB" id="A0A1H9SCN5"/>
<organism evidence="5 6">
    <name type="scientific">Lentzea albida</name>
    <dbReference type="NCBI Taxonomy" id="65499"/>
    <lineage>
        <taxon>Bacteria</taxon>
        <taxon>Bacillati</taxon>
        <taxon>Actinomycetota</taxon>
        <taxon>Actinomycetes</taxon>
        <taxon>Pseudonocardiales</taxon>
        <taxon>Pseudonocardiaceae</taxon>
        <taxon>Lentzea</taxon>
    </lineage>
</organism>
<dbReference type="GO" id="GO:0003995">
    <property type="term" value="F:acyl-CoA dehydrogenase activity"/>
    <property type="evidence" value="ECO:0007669"/>
    <property type="project" value="TreeGrafter"/>
</dbReference>
<dbReference type="SUPFAM" id="SSF47203">
    <property type="entry name" value="Acyl-CoA dehydrogenase C-terminal domain-like"/>
    <property type="match status" value="1"/>
</dbReference>
<keyword evidence="6" id="KW-1185">Reference proteome</keyword>
<proteinExistence type="predicted"/>
<dbReference type="PANTHER" id="PTHR43884:SF20">
    <property type="entry name" value="ACYL-COA DEHYDROGENASE FADE28"/>
    <property type="match status" value="1"/>
</dbReference>
<dbReference type="EMBL" id="FOFV01000012">
    <property type="protein sequence ID" value="SER82737.1"/>
    <property type="molecule type" value="Genomic_DNA"/>
</dbReference>
<evidence type="ECO:0000256" key="3">
    <source>
        <dbReference type="ARBA" id="ARBA00023002"/>
    </source>
</evidence>
<dbReference type="STRING" id="65499.SAMN04488000_112102"/>
<keyword evidence="1" id="KW-0285">Flavoprotein</keyword>
<keyword evidence="3" id="KW-0560">Oxidoreductase</keyword>
<evidence type="ECO:0000259" key="4">
    <source>
        <dbReference type="Pfam" id="PF00441"/>
    </source>
</evidence>
<dbReference type="OrthoDB" id="8677713at2"/>
<dbReference type="Pfam" id="PF00441">
    <property type="entry name" value="Acyl-CoA_dh_1"/>
    <property type="match status" value="1"/>
</dbReference>
<gene>
    <name evidence="5" type="ORF">SAMN04488000_112102</name>
</gene>
<dbReference type="InterPro" id="IPR036250">
    <property type="entry name" value="AcylCo_DH-like_C"/>
</dbReference>
<reference evidence="6" key="1">
    <citation type="submission" date="2016-10" db="EMBL/GenBank/DDBJ databases">
        <authorList>
            <person name="Varghese N."/>
            <person name="Submissions S."/>
        </authorList>
    </citation>
    <scope>NUCLEOTIDE SEQUENCE [LARGE SCALE GENOMIC DNA]</scope>
    <source>
        <strain evidence="6">DSM 44437</strain>
    </source>
</reference>